<evidence type="ECO:0008006" key="4">
    <source>
        <dbReference type="Google" id="ProtNLM"/>
    </source>
</evidence>
<feature type="signal peptide" evidence="1">
    <location>
        <begin position="1"/>
        <end position="27"/>
    </location>
</feature>
<accession>A0ABW3AXQ1</accession>
<keyword evidence="3" id="KW-1185">Reference proteome</keyword>
<comment type="caution">
    <text evidence="2">The sequence shown here is derived from an EMBL/GenBank/DDBJ whole genome shotgun (WGS) entry which is preliminary data.</text>
</comment>
<evidence type="ECO:0000313" key="3">
    <source>
        <dbReference type="Proteomes" id="UP001597010"/>
    </source>
</evidence>
<gene>
    <name evidence="2" type="ORF">ACFQZX_16195</name>
</gene>
<organism evidence="2 3">
    <name type="scientific">Mucilaginibacter litoreus</name>
    <dbReference type="NCBI Taxonomy" id="1048221"/>
    <lineage>
        <taxon>Bacteria</taxon>
        <taxon>Pseudomonadati</taxon>
        <taxon>Bacteroidota</taxon>
        <taxon>Sphingobacteriia</taxon>
        <taxon>Sphingobacteriales</taxon>
        <taxon>Sphingobacteriaceae</taxon>
        <taxon>Mucilaginibacter</taxon>
    </lineage>
</organism>
<feature type="chain" id="PRO_5045457784" description="MG2 domain-containing protein" evidence="1">
    <location>
        <begin position="28"/>
        <end position="785"/>
    </location>
</feature>
<dbReference type="RefSeq" id="WP_377117298.1">
    <property type="nucleotide sequence ID" value="NZ_JBHTHZ010000014.1"/>
</dbReference>
<dbReference type="Proteomes" id="UP001597010">
    <property type="component" value="Unassembled WGS sequence"/>
</dbReference>
<name>A0ABW3AXQ1_9SPHI</name>
<proteinExistence type="predicted"/>
<reference evidence="3" key="1">
    <citation type="journal article" date="2019" name="Int. J. Syst. Evol. Microbiol.">
        <title>The Global Catalogue of Microorganisms (GCM) 10K type strain sequencing project: providing services to taxonomists for standard genome sequencing and annotation.</title>
        <authorList>
            <consortium name="The Broad Institute Genomics Platform"/>
            <consortium name="The Broad Institute Genome Sequencing Center for Infectious Disease"/>
            <person name="Wu L."/>
            <person name="Ma J."/>
        </authorList>
    </citation>
    <scope>NUCLEOTIDE SEQUENCE [LARGE SCALE GENOMIC DNA]</scope>
    <source>
        <strain evidence="3">CCUG 61484</strain>
    </source>
</reference>
<evidence type="ECO:0000313" key="2">
    <source>
        <dbReference type="EMBL" id="MFD0795164.1"/>
    </source>
</evidence>
<sequence>MGKIIQIIKRRLVWSAALSTVLSIAQAQELAQIQKSFEQAEQNVLHEKVFLHTDKSAYVAGDLLWFKAYCIDATTHKPLNISKVLYVEVLDKSNAALIQTKISLNNGSGSGSISIPVSFNNGNYRIRAYTNWMKNFNADYYFSKTLTIINTLKSPEEIKQPATSYDVQFFPEGGNLVNGLHSNIGFKVVDQSGRGVAIKGAVINQKNDTVARFQSLKFGMGHFDFTPAEGNTYKAVIKSDGIKSFVKDLPVIANKGYNIELVDAGAQNIEVTINSTEQGPVFLFVHTGQLTKLAQTANIVNGRARFVINKTKLDEGVSHLTVFNSAKQPVCERLYFKRPKQKLSITSVADMASYGSRKKVNVNTSLKDASGKPVDADLSMAVLRLDSLQNIDNDDIISYLWLSSDLRGYIESPGYYLKDTTVISNQAVDNLMLTQGWQKFKWTKIEQDKPAAFAFLPEYTGHVITAKATNSASTPASNIIAFLAVPGKRVQLYTAKSNTEGKLFFNTKQLFGPGEVIVQPAIQTDTTVKIDVLSPFSEQYSTGLLPAFNLYPALQHALEEESLSMQVQNIYAGSKLKQFYTGGIDSSAFYQPYKSWNLDDYTRFRTLEEVLREYIFGLNVFRSDNKFSIRMIDQKGLMYDNPLVIMDGVPIFNMDKALAVDPLKIKKIEMVNERYYWGPSVYEGILNFTSYKGDLGGIELDPHAVVIDYEGMQLQREFYSPVYNTDAQLNSRMPDFRSLLYWSPNVTAEKVSFYTSDMKGKYIGIVQGISTDGQPAAQTFSFDVK</sequence>
<evidence type="ECO:0000256" key="1">
    <source>
        <dbReference type="SAM" id="SignalP"/>
    </source>
</evidence>
<dbReference type="Gene3D" id="2.60.40.1930">
    <property type="match status" value="1"/>
</dbReference>
<dbReference type="EMBL" id="JBHTHZ010000014">
    <property type="protein sequence ID" value="MFD0795164.1"/>
    <property type="molecule type" value="Genomic_DNA"/>
</dbReference>
<keyword evidence="1" id="KW-0732">Signal</keyword>
<protein>
    <recommendedName>
        <fullName evidence="4">MG2 domain-containing protein</fullName>
    </recommendedName>
</protein>